<dbReference type="Proteomes" id="UP000198406">
    <property type="component" value="Unassembled WGS sequence"/>
</dbReference>
<gene>
    <name evidence="3" type="ORF">FisN_13Lh256</name>
</gene>
<proteinExistence type="predicted"/>
<organism evidence="3 4">
    <name type="scientific">Fistulifera solaris</name>
    <name type="common">Oleaginous diatom</name>
    <dbReference type="NCBI Taxonomy" id="1519565"/>
    <lineage>
        <taxon>Eukaryota</taxon>
        <taxon>Sar</taxon>
        <taxon>Stramenopiles</taxon>
        <taxon>Ochrophyta</taxon>
        <taxon>Bacillariophyta</taxon>
        <taxon>Bacillariophyceae</taxon>
        <taxon>Bacillariophycidae</taxon>
        <taxon>Naviculales</taxon>
        <taxon>Naviculaceae</taxon>
        <taxon>Fistulifera</taxon>
    </lineage>
</organism>
<name>A0A1Z5KM95_FISSO</name>
<protein>
    <submittedName>
        <fullName evidence="3">Uncharacterized protein</fullName>
    </submittedName>
</protein>
<evidence type="ECO:0000256" key="2">
    <source>
        <dbReference type="SAM" id="MobiDB-lite"/>
    </source>
</evidence>
<feature type="coiled-coil region" evidence="1">
    <location>
        <begin position="454"/>
        <end position="507"/>
    </location>
</feature>
<reference evidence="3 4" key="1">
    <citation type="journal article" date="2015" name="Plant Cell">
        <title>Oil accumulation by the oleaginous diatom Fistulifera solaris as revealed by the genome and transcriptome.</title>
        <authorList>
            <person name="Tanaka T."/>
            <person name="Maeda Y."/>
            <person name="Veluchamy A."/>
            <person name="Tanaka M."/>
            <person name="Abida H."/>
            <person name="Marechal E."/>
            <person name="Bowler C."/>
            <person name="Muto M."/>
            <person name="Sunaga Y."/>
            <person name="Tanaka M."/>
            <person name="Yoshino T."/>
            <person name="Taniguchi T."/>
            <person name="Fukuda Y."/>
            <person name="Nemoto M."/>
            <person name="Matsumoto M."/>
            <person name="Wong P.S."/>
            <person name="Aburatani S."/>
            <person name="Fujibuchi W."/>
        </authorList>
    </citation>
    <scope>NUCLEOTIDE SEQUENCE [LARGE SCALE GENOMIC DNA]</scope>
    <source>
        <strain evidence="3 4">JPCC DA0580</strain>
    </source>
</reference>
<sequence length="707" mass="78650">MMSPPKGGAPLPFPVTYSVGRHDLSFDGSENTNLFVEELLHKTESQIPVSQPNSREARLLTTRRRLSLGTTCDDAEATMRSTSRHSLFPPIFPGSYKHVSILSQYDAVKELKPEDQPKEWWKMLYGDDTTHIRTIIPRSAPSKSCLSSVKKKDRIPNRTPHSVAASVLSDRYDEANTPLEKSVRCVKFGSASAAEFEKDDPPQGSLTPMPPTKAAERYPTEFKELDTDTAELIAMTKENSATLAEWDFFDAGDDDCVDDLAFQSPSERIRRSRRESGRFIPFCEMDACAINYERKVLTDDAETHDVASVEMDVGKTLDVDVDQPMANSSIGDDILVALSSTAAQLFTNLAMSIRVDDTQDCVQSYQSIVNVFASDIIASSDATCHAKIEECLDLTLQSIVDPHLSILQTKSVQYQLKSNTILSAMITARANMQFVSAFTHALESINFDELLTRINAQTKRVDKAILRLEKASQRHLVQIIAERGKLIKSLEEQLLAAQITRETLRSQSLKKQLSCKARSPLTYYVQNYISPFQLMDSSGNEIILQFCSAIEHVRLLLTADFRGESFSIKPSGYVDSCINLKNDGVITMVDVVLSATCAELESDLSALSLPFAVFRVAQVLHRFDLFFERVTSLAGSCEDLSVAQDGSILSVTLHLPNMRSVTLVYTLSGHLLLDPVLLRPELTFDYEADPNTNIFPPLSRFLDVSLP</sequence>
<feature type="region of interest" description="Disordered" evidence="2">
    <location>
        <begin position="194"/>
        <end position="217"/>
    </location>
</feature>
<comment type="caution">
    <text evidence="3">The sequence shown here is derived from an EMBL/GenBank/DDBJ whole genome shotgun (WGS) entry which is preliminary data.</text>
</comment>
<accession>A0A1Z5KM95</accession>
<evidence type="ECO:0000313" key="3">
    <source>
        <dbReference type="EMBL" id="GAX27192.1"/>
    </source>
</evidence>
<keyword evidence="4" id="KW-1185">Reference proteome</keyword>
<keyword evidence="1" id="KW-0175">Coiled coil</keyword>
<evidence type="ECO:0000313" key="4">
    <source>
        <dbReference type="Proteomes" id="UP000198406"/>
    </source>
</evidence>
<dbReference type="InParanoid" id="A0A1Z5KM95"/>
<dbReference type="AlphaFoldDB" id="A0A1Z5KM95"/>
<dbReference type="EMBL" id="BDSP01000253">
    <property type="protein sequence ID" value="GAX27192.1"/>
    <property type="molecule type" value="Genomic_DNA"/>
</dbReference>
<evidence type="ECO:0000256" key="1">
    <source>
        <dbReference type="SAM" id="Coils"/>
    </source>
</evidence>